<dbReference type="AlphaFoldDB" id="A0AAE9YQ21"/>
<dbReference type="KEGG" id="tact:SG35_019370"/>
<reference evidence="2 3" key="1">
    <citation type="journal article" date="2015" name="Genome Announc.">
        <title>Draft Genome Sequences of Marine Isolates of Thalassomonas viridans and Thalassomonas actiniarum.</title>
        <authorList>
            <person name="Olonade I."/>
            <person name="van Zyl L.J."/>
            <person name="Trindade M."/>
        </authorList>
    </citation>
    <scope>NUCLEOTIDE SEQUENCE [LARGE SCALE GENOMIC DNA]</scope>
    <source>
        <strain evidence="2 3">A5K-106</strain>
    </source>
</reference>
<protein>
    <submittedName>
        <fullName evidence="2">DUF3750 domain-containing protein</fullName>
    </submittedName>
</protein>
<dbReference type="Proteomes" id="UP000032568">
    <property type="component" value="Chromosome"/>
</dbReference>
<feature type="signal peptide" evidence="1">
    <location>
        <begin position="1"/>
        <end position="28"/>
    </location>
</feature>
<evidence type="ECO:0000313" key="3">
    <source>
        <dbReference type="Proteomes" id="UP000032568"/>
    </source>
</evidence>
<feature type="chain" id="PRO_5041993516" evidence="1">
    <location>
        <begin position="29"/>
        <end position="267"/>
    </location>
</feature>
<dbReference type="Pfam" id="PF12570">
    <property type="entry name" value="DUF3750"/>
    <property type="match status" value="1"/>
</dbReference>
<dbReference type="EMBL" id="CP059735">
    <property type="protein sequence ID" value="WDD97466.1"/>
    <property type="molecule type" value="Genomic_DNA"/>
</dbReference>
<dbReference type="PROSITE" id="PS51257">
    <property type="entry name" value="PROKAR_LIPOPROTEIN"/>
    <property type="match status" value="1"/>
</dbReference>
<dbReference type="RefSeq" id="WP_053043392.1">
    <property type="nucleotide sequence ID" value="NZ_CP059735.1"/>
</dbReference>
<dbReference type="InterPro" id="IPR022224">
    <property type="entry name" value="DUF3750"/>
</dbReference>
<proteinExistence type="predicted"/>
<keyword evidence="3" id="KW-1185">Reference proteome</keyword>
<name>A0AAE9YQ21_9GAMM</name>
<accession>A0AAE9YQ21</accession>
<evidence type="ECO:0000313" key="2">
    <source>
        <dbReference type="EMBL" id="WDD97466.1"/>
    </source>
</evidence>
<keyword evidence="1" id="KW-0732">Signal</keyword>
<reference evidence="2 3" key="2">
    <citation type="journal article" date="2022" name="Mar. Drugs">
        <title>Bioassay-Guided Fractionation Leads to the Detection of Cholic Acid Generated by the Rare Thalassomonas sp.</title>
        <authorList>
            <person name="Pheiffer F."/>
            <person name="Schneider Y.K."/>
            <person name="Hansen E.H."/>
            <person name="Andersen J.H."/>
            <person name="Isaksson J."/>
            <person name="Busche T."/>
            <person name="R C."/>
            <person name="Kalinowski J."/>
            <person name="Zyl L.V."/>
            <person name="Trindade M."/>
        </authorList>
    </citation>
    <scope>NUCLEOTIDE SEQUENCE [LARGE SCALE GENOMIC DNA]</scope>
    <source>
        <strain evidence="2 3">A5K-106</strain>
    </source>
</reference>
<organism evidence="2 3">
    <name type="scientific">Thalassomonas actiniarum</name>
    <dbReference type="NCBI Taxonomy" id="485447"/>
    <lineage>
        <taxon>Bacteria</taxon>
        <taxon>Pseudomonadati</taxon>
        <taxon>Pseudomonadota</taxon>
        <taxon>Gammaproteobacteria</taxon>
        <taxon>Alteromonadales</taxon>
        <taxon>Colwelliaceae</taxon>
        <taxon>Thalassomonas</taxon>
    </lineage>
</organism>
<gene>
    <name evidence="2" type="ORF">SG35_019370</name>
</gene>
<sequence>MKKLFRIILASIAVILFTGFLSSCSSNKAQTRGLFAPKPAEYTGAVIQVYAARTWGAKQAVSVHTWISTKRSGEQHYTSYEIIGWRLRRNNSALVVRQSLPDRDWWGHQPQLLLDYRAPDADQLIDKIAAAVADYPYKNEYQAYPGPNSNTFTASIARAVPELGLDLPSTAIGKDYSPITRLVGPSPSGSGYQFSLLGMLAVTVGVEEGLELNLLGLNFEFDIFDLAIELPGIGRIGVDQVSRDSLEQDNHTLAAQKAKNSATETGE</sequence>
<evidence type="ECO:0000256" key="1">
    <source>
        <dbReference type="SAM" id="SignalP"/>
    </source>
</evidence>